<evidence type="ECO:0008006" key="4">
    <source>
        <dbReference type="Google" id="ProtNLM"/>
    </source>
</evidence>
<dbReference type="InParanoid" id="A0A4R5DB79"/>
<reference evidence="2 3" key="1">
    <citation type="submission" date="2019-03" db="EMBL/GenBank/DDBJ databases">
        <title>Draft genome sequences of novel Actinobacteria.</title>
        <authorList>
            <person name="Sahin N."/>
            <person name="Ay H."/>
            <person name="Saygin H."/>
        </authorList>
    </citation>
    <scope>NUCLEOTIDE SEQUENCE [LARGE SCALE GENOMIC DNA]</scope>
    <source>
        <strain evidence="2 3">5K138</strain>
    </source>
</reference>
<keyword evidence="1" id="KW-0732">Signal</keyword>
<feature type="chain" id="PRO_5020693145" description="Secreted protein" evidence="1">
    <location>
        <begin position="31"/>
        <end position="151"/>
    </location>
</feature>
<evidence type="ECO:0000256" key="1">
    <source>
        <dbReference type="SAM" id="SignalP"/>
    </source>
</evidence>
<evidence type="ECO:0000313" key="3">
    <source>
        <dbReference type="Proteomes" id="UP000294739"/>
    </source>
</evidence>
<protein>
    <recommendedName>
        <fullName evidence="4">Secreted protein</fullName>
    </recommendedName>
</protein>
<organism evidence="2 3">
    <name type="scientific">Jiangella asiatica</name>
    <dbReference type="NCBI Taxonomy" id="2530372"/>
    <lineage>
        <taxon>Bacteria</taxon>
        <taxon>Bacillati</taxon>
        <taxon>Actinomycetota</taxon>
        <taxon>Actinomycetes</taxon>
        <taxon>Jiangellales</taxon>
        <taxon>Jiangellaceae</taxon>
        <taxon>Jiangella</taxon>
    </lineage>
</organism>
<keyword evidence="3" id="KW-1185">Reference proteome</keyword>
<dbReference type="OrthoDB" id="3533927at2"/>
<comment type="caution">
    <text evidence="2">The sequence shown here is derived from an EMBL/GenBank/DDBJ whole genome shotgun (WGS) entry which is preliminary data.</text>
</comment>
<dbReference type="Proteomes" id="UP000294739">
    <property type="component" value="Unassembled WGS sequence"/>
</dbReference>
<dbReference type="RefSeq" id="WP_131894180.1">
    <property type="nucleotide sequence ID" value="NZ_SMKZ01000012.1"/>
</dbReference>
<dbReference type="AlphaFoldDB" id="A0A4R5DB79"/>
<evidence type="ECO:0000313" key="2">
    <source>
        <dbReference type="EMBL" id="TDE10936.1"/>
    </source>
</evidence>
<dbReference type="EMBL" id="SMKZ01000012">
    <property type="protein sequence ID" value="TDE10936.1"/>
    <property type="molecule type" value="Genomic_DNA"/>
</dbReference>
<name>A0A4R5DB79_9ACTN</name>
<sequence length="151" mass="16388">MKRWTKRLVRAVTSAVVGAGLALTASNALAASTEGACDVYVGHDQYTAFFWLDYHTSGSFDYPDTYRWRLLGTGLGNKNNVVARVKTVNTGGTDSVKHTYISGDNVPAGSSSRQISNVRVSRGSSMYGAYEFVFDRANDSDPRCTGRTKSV</sequence>
<proteinExistence type="predicted"/>
<accession>A0A4R5DB79</accession>
<gene>
    <name evidence="2" type="ORF">E1269_10665</name>
</gene>
<feature type="signal peptide" evidence="1">
    <location>
        <begin position="1"/>
        <end position="30"/>
    </location>
</feature>